<evidence type="ECO:0000256" key="1">
    <source>
        <dbReference type="ARBA" id="ARBA00022723"/>
    </source>
</evidence>
<feature type="domain" description="Sulfatase N-terminal" evidence="3">
    <location>
        <begin position="19"/>
        <end position="330"/>
    </location>
</feature>
<proteinExistence type="predicted"/>
<keyword evidence="1" id="KW-0479">Metal-binding</keyword>
<dbReference type="GO" id="GO:0046872">
    <property type="term" value="F:metal ion binding"/>
    <property type="evidence" value="ECO:0007669"/>
    <property type="project" value="UniProtKB-KW"/>
</dbReference>
<name>A0A1F7FIA6_UNCRA</name>
<dbReference type="PANTHER" id="PTHR45953:SF1">
    <property type="entry name" value="IDURONATE 2-SULFATASE"/>
    <property type="match status" value="1"/>
</dbReference>
<dbReference type="GO" id="GO:0004423">
    <property type="term" value="F:iduronate-2-sulfatase activity"/>
    <property type="evidence" value="ECO:0007669"/>
    <property type="project" value="TreeGrafter"/>
</dbReference>
<dbReference type="InterPro" id="IPR017850">
    <property type="entry name" value="Alkaline_phosphatase_core_sf"/>
</dbReference>
<dbReference type="InterPro" id="IPR000917">
    <property type="entry name" value="Sulfatase_N"/>
</dbReference>
<dbReference type="Gene3D" id="3.40.720.10">
    <property type="entry name" value="Alkaline Phosphatase, subunit A"/>
    <property type="match status" value="1"/>
</dbReference>
<evidence type="ECO:0000313" key="4">
    <source>
        <dbReference type="EMBL" id="OGK06363.1"/>
    </source>
</evidence>
<gene>
    <name evidence="4" type="ORF">A2519_08840</name>
</gene>
<dbReference type="AlphaFoldDB" id="A0A1F7FIA6"/>
<dbReference type="Proteomes" id="UP000179243">
    <property type="component" value="Unassembled WGS sequence"/>
</dbReference>
<dbReference type="GO" id="GO:0005737">
    <property type="term" value="C:cytoplasm"/>
    <property type="evidence" value="ECO:0007669"/>
    <property type="project" value="TreeGrafter"/>
</dbReference>
<dbReference type="Pfam" id="PF00884">
    <property type="entry name" value="Sulfatase"/>
    <property type="match status" value="1"/>
</dbReference>
<evidence type="ECO:0000259" key="3">
    <source>
        <dbReference type="Pfam" id="PF00884"/>
    </source>
</evidence>
<dbReference type="CDD" id="cd16148">
    <property type="entry name" value="sulfatase_like"/>
    <property type="match status" value="1"/>
</dbReference>
<protein>
    <submittedName>
        <fullName evidence="4">Sulfatase</fullName>
    </submittedName>
</protein>
<sequence>MRAIMMMYDTLCRRFLPPYGCDWTKMPNLQRLADRSAVFDNCYVGSMPCMPARRELHTGRYNFLHRSWGPIEPFDDSMPEILHKNGIYSHLTSDHYHYWEDGGCTYHTRYKSWEISRGREGDPWKGHVKDPVIPKTFQVSNSSHWRQDWVNRDYMQTLEDMPQAKTVNAGVEFIDKNHSEDNWFLHIETFDPHEPFYTLKDYLDQFPHEYNGPHWDWPLYGRQNVPQEQRDHIRKVYAAMLAMCDDMLGRVLDKMDEYNLWDDTLFILNTDHGWLLGEHDEWAKCSMPFYDEVAHAPLLIWDPRSGIKSERRSALVQTIDLAPTILEYFNLPIPKDMQGKPLKDTIATDKSVREYALFGIHGGHVNITDGRYVYMRAPLTPDNNPLYQYTMMATHMNRRFDIECLERAEGLAKFNFTKGCPLMKIPTNKIGGSPYPDTRPYGTLLFDLKTDPNQMKPIKDDVIECTMTEALKKMMKESDAPTEQYVRLGLK</sequence>
<dbReference type="EMBL" id="MFYX01000033">
    <property type="protein sequence ID" value="OGK06363.1"/>
    <property type="molecule type" value="Genomic_DNA"/>
</dbReference>
<keyword evidence="2" id="KW-0378">Hydrolase</keyword>
<evidence type="ECO:0000256" key="2">
    <source>
        <dbReference type="ARBA" id="ARBA00022801"/>
    </source>
</evidence>
<dbReference type="SUPFAM" id="SSF53649">
    <property type="entry name" value="Alkaline phosphatase-like"/>
    <property type="match status" value="1"/>
</dbReference>
<reference evidence="4 5" key="1">
    <citation type="journal article" date="2016" name="Nat. Commun.">
        <title>Thousands of microbial genomes shed light on interconnected biogeochemical processes in an aquifer system.</title>
        <authorList>
            <person name="Anantharaman K."/>
            <person name="Brown C.T."/>
            <person name="Hug L.A."/>
            <person name="Sharon I."/>
            <person name="Castelle C.J."/>
            <person name="Probst A.J."/>
            <person name="Thomas B.C."/>
            <person name="Singh A."/>
            <person name="Wilkins M.J."/>
            <person name="Karaoz U."/>
            <person name="Brodie E.L."/>
            <person name="Williams K.H."/>
            <person name="Hubbard S.S."/>
            <person name="Banfield J.F."/>
        </authorList>
    </citation>
    <scope>NUCLEOTIDE SEQUENCE [LARGE SCALE GENOMIC DNA]</scope>
</reference>
<dbReference type="PANTHER" id="PTHR45953">
    <property type="entry name" value="IDURONATE 2-SULFATASE"/>
    <property type="match status" value="1"/>
</dbReference>
<evidence type="ECO:0000313" key="5">
    <source>
        <dbReference type="Proteomes" id="UP000179243"/>
    </source>
</evidence>
<accession>A0A1F7FIA6</accession>
<organism evidence="4 5">
    <name type="scientific">Candidatus Raymondbacteria bacterium RIFOXYD12_FULL_49_13</name>
    <dbReference type="NCBI Taxonomy" id="1817890"/>
    <lineage>
        <taxon>Bacteria</taxon>
        <taxon>Raymondiibacteriota</taxon>
    </lineage>
</organism>
<comment type="caution">
    <text evidence="4">The sequence shown here is derived from an EMBL/GenBank/DDBJ whole genome shotgun (WGS) entry which is preliminary data.</text>
</comment>